<dbReference type="SUPFAM" id="SSF56235">
    <property type="entry name" value="N-terminal nucleophile aminohydrolases (Ntn hydrolases)"/>
    <property type="match status" value="2"/>
</dbReference>
<dbReference type="PIRSF" id="PIRSF001227">
    <property type="entry name" value="Pen_acylase"/>
    <property type="match status" value="1"/>
</dbReference>
<evidence type="ECO:0000256" key="1">
    <source>
        <dbReference type="ARBA" id="ARBA00006586"/>
    </source>
</evidence>
<dbReference type="InterPro" id="IPR029055">
    <property type="entry name" value="Ntn_hydrolases_N"/>
</dbReference>
<evidence type="ECO:0000313" key="5">
    <source>
        <dbReference type="EMBL" id="GAA3123032.1"/>
    </source>
</evidence>
<gene>
    <name evidence="5" type="ORF">GCM10010449_51070</name>
</gene>
<comment type="caution">
    <text evidence="5">The sequence shown here is derived from an EMBL/GenBank/DDBJ whole genome shotgun (WGS) entry which is preliminary data.</text>
</comment>
<dbReference type="PANTHER" id="PTHR34218">
    <property type="entry name" value="PEPTIDASE S45 PENICILLIN AMIDASE"/>
    <property type="match status" value="1"/>
</dbReference>
<dbReference type="InterPro" id="IPR014395">
    <property type="entry name" value="Pen/GL7ACA/AHL_acylase"/>
</dbReference>
<dbReference type="PANTHER" id="PTHR34218:SF4">
    <property type="entry name" value="ACYL-HOMOSERINE LACTONE ACYLASE QUIP"/>
    <property type="match status" value="1"/>
</dbReference>
<dbReference type="Proteomes" id="UP001501637">
    <property type="component" value="Unassembled WGS sequence"/>
</dbReference>
<organism evidence="5 6">
    <name type="scientific">Streptomyces rectiviolaceus</name>
    <dbReference type="NCBI Taxonomy" id="332591"/>
    <lineage>
        <taxon>Bacteria</taxon>
        <taxon>Bacillati</taxon>
        <taxon>Actinomycetota</taxon>
        <taxon>Actinomycetes</taxon>
        <taxon>Kitasatosporales</taxon>
        <taxon>Streptomycetaceae</taxon>
        <taxon>Streptomyces</taxon>
    </lineage>
</organism>
<dbReference type="Gene3D" id="3.60.20.10">
    <property type="entry name" value="Glutamine Phosphoribosylpyrophosphate, subunit 1, domain 1"/>
    <property type="match status" value="2"/>
</dbReference>
<dbReference type="Pfam" id="PF01804">
    <property type="entry name" value="Penicil_amidase"/>
    <property type="match status" value="2"/>
</dbReference>
<dbReference type="CDD" id="cd03747">
    <property type="entry name" value="Ntn_PGA_like"/>
    <property type="match status" value="1"/>
</dbReference>
<reference evidence="6" key="1">
    <citation type="journal article" date="2019" name="Int. J. Syst. Evol. Microbiol.">
        <title>The Global Catalogue of Microorganisms (GCM) 10K type strain sequencing project: providing services to taxonomists for standard genome sequencing and annotation.</title>
        <authorList>
            <consortium name="The Broad Institute Genomics Platform"/>
            <consortium name="The Broad Institute Genome Sequencing Center for Infectious Disease"/>
            <person name="Wu L."/>
            <person name="Ma J."/>
        </authorList>
    </citation>
    <scope>NUCLEOTIDE SEQUENCE [LARGE SCALE GENOMIC DNA]</scope>
    <source>
        <strain evidence="6">JCM 9092</strain>
    </source>
</reference>
<dbReference type="EMBL" id="BAAAUG010000092">
    <property type="protein sequence ID" value="GAA3123032.1"/>
    <property type="molecule type" value="Genomic_DNA"/>
</dbReference>
<keyword evidence="3" id="KW-0865">Zymogen</keyword>
<keyword evidence="6" id="KW-1185">Reference proteome</keyword>
<dbReference type="InterPro" id="IPR023343">
    <property type="entry name" value="Penicillin_amidase_dom1"/>
</dbReference>
<dbReference type="InterPro" id="IPR002692">
    <property type="entry name" value="S45"/>
</dbReference>
<evidence type="ECO:0000313" key="6">
    <source>
        <dbReference type="Proteomes" id="UP001501637"/>
    </source>
</evidence>
<dbReference type="RefSeq" id="WP_344524323.1">
    <property type="nucleotide sequence ID" value="NZ_BAAAUG010000092.1"/>
</dbReference>
<dbReference type="Gene3D" id="2.30.120.10">
    <property type="match status" value="1"/>
</dbReference>
<evidence type="ECO:0000256" key="3">
    <source>
        <dbReference type="ARBA" id="ARBA00023145"/>
    </source>
</evidence>
<feature type="compositionally biased region" description="Gly residues" evidence="4">
    <location>
        <begin position="555"/>
        <end position="568"/>
    </location>
</feature>
<comment type="similarity">
    <text evidence="1">Belongs to the peptidase S45 family.</text>
</comment>
<accession>A0ABP6MR58</accession>
<keyword evidence="2" id="KW-0378">Hydrolase</keyword>
<name>A0ABP6MR58_9ACTN</name>
<evidence type="ECO:0000256" key="2">
    <source>
        <dbReference type="ARBA" id="ARBA00022801"/>
    </source>
</evidence>
<evidence type="ECO:0000256" key="4">
    <source>
        <dbReference type="SAM" id="MobiDB-lite"/>
    </source>
</evidence>
<protein>
    <recommendedName>
        <fullName evidence="7">Penicillin acylase family protein</fullName>
    </recommendedName>
</protein>
<evidence type="ECO:0008006" key="7">
    <source>
        <dbReference type="Google" id="ProtNLM"/>
    </source>
</evidence>
<sequence length="925" mass="97666">MTDSDAFEVPGLQEPVEIRIDQWGVPHLYAASQDDLFLAQGFNAARDRLFQLDLWRRRGLGLLAEVLGERYAEHDRAARLFLYRGDMAEEWRAYGDDTERVTAAFVGGINAYVALCRADASQLPPEFALLKYEPAYWQASDVARIRSHGLQYNLRDEVARALTLREHGPEAEELRRRREPAPHRLRVPEGLDLSVIPDDVLRVYEMATTPPWAAGAAPRQGLDGSNNWVIAPSRTATGRPLLANDPHRGIALPALRYLAHLSAPGIDAIGAGEPALPGISIGHNGHVAFGLTIFPIDQEDLYVYRTNPANPHEYRYQDRWEPMTCVTEPIPVRGGEPVPADLWFTRHGPVIRELPECNAAFAVRAAWLGPGMAPYLGSMDYMRAASPDAFVTAMRRWGAPGENQVYASPDGTIGWRPAGRVPVRPGWDGTLPVPGDGRYEWDGFLDVEELPSVRDPAQGWFATANQLNLPPTYPNAEKTVTYDWYAPTRHERITEELSAHASWTVEDCVRLQTDYVSLPGRRLQALLAGLRGGTTLPDASAPGDATADASAPGHGASGDGAIEGGLPGDGASAHAVVGDEAGAGTAAGTPESGHLADSGARYAVVGDDAGVGSVAGAGESGGLADSGALRAATGGEAGVGSVAGVGESGRPTAPGARYAVVGGDAGVGAAAGVGEPGHLAAPGVPLATALALLREWDTRLTADSPAAALFEVWYRRHLRPALLARAVDGIVGEGQRDRALARVLPAEDAAADARVDLELLDGDPDPALLLGTLAAAFGELTGLLGADPAAWSWGALHHAHPHHPIAALLDGPAPQWASVGPVPRGGSGDTVGAAAYGPGFRQTAGATFRLVVDVGSWDDSVAMNSPGQSGVPGSPHYDDLFASWAADGSFPLLYSREAVEKHTRRTITLRPSAGTDQGAAEPKGR</sequence>
<dbReference type="Gene3D" id="1.10.439.10">
    <property type="entry name" value="Penicillin Amidohydrolase, domain 1"/>
    <property type="match status" value="1"/>
</dbReference>
<proteinExistence type="inferred from homology"/>
<feature type="region of interest" description="Disordered" evidence="4">
    <location>
        <begin position="533"/>
        <end position="574"/>
    </location>
</feature>
<feature type="region of interest" description="Disordered" evidence="4">
    <location>
        <begin position="904"/>
        <end position="925"/>
    </location>
</feature>
<dbReference type="InterPro" id="IPR043146">
    <property type="entry name" value="Penicillin_amidase_N_B-knob"/>
</dbReference>